<name>A0A3S5E4P1_PSEFL</name>
<organism evidence="2 3">
    <name type="scientific">Pseudomonas fluorescens</name>
    <dbReference type="NCBI Taxonomy" id="294"/>
    <lineage>
        <taxon>Bacteria</taxon>
        <taxon>Pseudomonadati</taxon>
        <taxon>Pseudomonadota</taxon>
        <taxon>Gammaproteobacteria</taxon>
        <taxon>Pseudomonadales</taxon>
        <taxon>Pseudomonadaceae</taxon>
        <taxon>Pseudomonas</taxon>
    </lineage>
</organism>
<dbReference type="EMBL" id="LR134300">
    <property type="protein sequence ID" value="VEE45434.1"/>
    <property type="molecule type" value="Genomic_DNA"/>
</dbReference>
<accession>A0A3S5E4P1</accession>
<feature type="region of interest" description="Disordered" evidence="1">
    <location>
        <begin position="167"/>
        <end position="191"/>
    </location>
</feature>
<dbReference type="PIRSF" id="PIRSF029215">
    <property type="entry name" value="UCP029215"/>
    <property type="match status" value="1"/>
</dbReference>
<feature type="region of interest" description="Disordered" evidence="1">
    <location>
        <begin position="341"/>
        <end position="371"/>
    </location>
</feature>
<sequence length="371" mass="39874">MLLLDHSLSVSGVRRTTDGYLVAVAKVARIGVQDYLGSEVGKPEMPLVRVYRPPEAVFAEDAMRSYAFRPMTNDHHGEVNADNWKELAVGNTGAEVLRDGDFVQVPLVLMDANTIRDYEAGKRELSMGLEASVVFQDGVTPEGEPYDAIVTDMRMNHLALVDKARGGEQLRIGDSRSPAAKPPAQKPKGGHDMADALRKLLVDGLTIETTEQGAQVVEKLQKQLQDAGVNLKTIQDAHASALAAKDAELAKKDAEIDGLKGKVLNDAAIDKLVTERADLLALAVQIADGDYTGKSPAEIRKAVVVAKLGDAAIAGKTEAYIDARFDLLVEDANVDPVRRALGDRKTTTAPNDNGQSAYEARLNDAWKGGAK</sequence>
<evidence type="ECO:0000256" key="1">
    <source>
        <dbReference type="SAM" id="MobiDB-lite"/>
    </source>
</evidence>
<gene>
    <name evidence="2" type="ORF">NCTC10783_01287</name>
</gene>
<evidence type="ECO:0000313" key="3">
    <source>
        <dbReference type="Proteomes" id="UP000278078"/>
    </source>
</evidence>
<protein>
    <submittedName>
        <fullName evidence="2">Uncharacterized protein conserved in bacteria</fullName>
    </submittedName>
</protein>
<dbReference type="InterPro" id="IPR016913">
    <property type="entry name" value="UCP029215"/>
</dbReference>
<reference evidence="2 3" key="1">
    <citation type="submission" date="2018-12" db="EMBL/GenBank/DDBJ databases">
        <authorList>
            <consortium name="Pathogen Informatics"/>
        </authorList>
    </citation>
    <scope>NUCLEOTIDE SEQUENCE [LARGE SCALE GENOMIC DNA]</scope>
    <source>
        <strain evidence="2 3">NCTC10783</strain>
    </source>
</reference>
<dbReference type="AlphaFoldDB" id="A0A3S5E4P1"/>
<proteinExistence type="predicted"/>
<dbReference type="Proteomes" id="UP000278078">
    <property type="component" value="Chromosome"/>
</dbReference>
<evidence type="ECO:0000313" key="2">
    <source>
        <dbReference type="EMBL" id="VEE45434.1"/>
    </source>
</evidence>
<feature type="compositionally biased region" description="Polar residues" evidence="1">
    <location>
        <begin position="347"/>
        <end position="356"/>
    </location>
</feature>
<dbReference type="Pfam" id="PF09979">
    <property type="entry name" value="DUF2213"/>
    <property type="match status" value="1"/>
</dbReference>